<gene>
    <name evidence="2" type="ORF">PLEPLA_LOCUS46560</name>
</gene>
<evidence type="ECO:0000256" key="1">
    <source>
        <dbReference type="SAM" id="MobiDB-lite"/>
    </source>
</evidence>
<dbReference type="AlphaFoldDB" id="A0A9N7ZEB4"/>
<reference evidence="2" key="1">
    <citation type="submission" date="2020-03" db="EMBL/GenBank/DDBJ databases">
        <authorList>
            <person name="Weist P."/>
        </authorList>
    </citation>
    <scope>NUCLEOTIDE SEQUENCE</scope>
</reference>
<comment type="caution">
    <text evidence="2">The sequence shown here is derived from an EMBL/GenBank/DDBJ whole genome shotgun (WGS) entry which is preliminary data.</text>
</comment>
<dbReference type="Proteomes" id="UP001153269">
    <property type="component" value="Unassembled WGS sequence"/>
</dbReference>
<sequence>MGDIVVYEERSVIGRTPQQRQNRRGRGAADPGGQAGVSVCPIWTPRQHGVQIGDALLRGGQPRVCAGNNTGRHFASMFSVDPLRPQWVYRGDDFDFASAPRQSLNVTSVLYSELSTWDQIIQDDQVSDIWAIAVIDGFFKAL</sequence>
<keyword evidence="3" id="KW-1185">Reference proteome</keyword>
<protein>
    <submittedName>
        <fullName evidence="2">Uncharacterized protein</fullName>
    </submittedName>
</protein>
<proteinExistence type="predicted"/>
<feature type="region of interest" description="Disordered" evidence="1">
    <location>
        <begin position="12"/>
        <end position="34"/>
    </location>
</feature>
<dbReference type="EMBL" id="CADEAL010004401">
    <property type="protein sequence ID" value="CAB1458729.1"/>
    <property type="molecule type" value="Genomic_DNA"/>
</dbReference>
<accession>A0A9N7ZEB4</accession>
<evidence type="ECO:0000313" key="2">
    <source>
        <dbReference type="EMBL" id="CAB1458729.1"/>
    </source>
</evidence>
<organism evidence="2 3">
    <name type="scientific">Pleuronectes platessa</name>
    <name type="common">European plaice</name>
    <dbReference type="NCBI Taxonomy" id="8262"/>
    <lineage>
        <taxon>Eukaryota</taxon>
        <taxon>Metazoa</taxon>
        <taxon>Chordata</taxon>
        <taxon>Craniata</taxon>
        <taxon>Vertebrata</taxon>
        <taxon>Euteleostomi</taxon>
        <taxon>Actinopterygii</taxon>
        <taxon>Neopterygii</taxon>
        <taxon>Teleostei</taxon>
        <taxon>Neoteleostei</taxon>
        <taxon>Acanthomorphata</taxon>
        <taxon>Carangaria</taxon>
        <taxon>Pleuronectiformes</taxon>
        <taxon>Pleuronectoidei</taxon>
        <taxon>Pleuronectidae</taxon>
        <taxon>Pleuronectes</taxon>
    </lineage>
</organism>
<evidence type="ECO:0000313" key="3">
    <source>
        <dbReference type="Proteomes" id="UP001153269"/>
    </source>
</evidence>
<name>A0A9N7ZEB4_PLEPL</name>